<organism evidence="6 7">
    <name type="scientific">Ramlibacter pinisoli</name>
    <dbReference type="NCBI Taxonomy" id="2682844"/>
    <lineage>
        <taxon>Bacteria</taxon>
        <taxon>Pseudomonadati</taxon>
        <taxon>Pseudomonadota</taxon>
        <taxon>Betaproteobacteria</taxon>
        <taxon>Burkholderiales</taxon>
        <taxon>Comamonadaceae</taxon>
        <taxon>Ramlibacter</taxon>
    </lineage>
</organism>
<dbReference type="SUPFAM" id="SSF46785">
    <property type="entry name" value="Winged helix' DNA-binding domain"/>
    <property type="match status" value="1"/>
</dbReference>
<keyword evidence="3" id="KW-0238">DNA-binding</keyword>
<evidence type="ECO:0000313" key="6">
    <source>
        <dbReference type="EMBL" id="MVQ32042.1"/>
    </source>
</evidence>
<dbReference type="InterPro" id="IPR005119">
    <property type="entry name" value="LysR_subst-bd"/>
</dbReference>
<dbReference type="FunFam" id="1.10.10.10:FF:000001">
    <property type="entry name" value="LysR family transcriptional regulator"/>
    <property type="match status" value="1"/>
</dbReference>
<dbReference type="InterPro" id="IPR036390">
    <property type="entry name" value="WH_DNA-bd_sf"/>
</dbReference>
<dbReference type="CDD" id="cd08422">
    <property type="entry name" value="PBP2_CrgA_like"/>
    <property type="match status" value="1"/>
</dbReference>
<comment type="caution">
    <text evidence="6">The sequence shown here is derived from an EMBL/GenBank/DDBJ whole genome shotgun (WGS) entry which is preliminary data.</text>
</comment>
<keyword evidence="7" id="KW-1185">Reference proteome</keyword>
<evidence type="ECO:0000256" key="2">
    <source>
        <dbReference type="ARBA" id="ARBA00023015"/>
    </source>
</evidence>
<dbReference type="RefSeq" id="WP_157400036.1">
    <property type="nucleotide sequence ID" value="NZ_WSEL01000009.1"/>
</dbReference>
<comment type="similarity">
    <text evidence="1">Belongs to the LysR transcriptional regulatory family.</text>
</comment>
<evidence type="ECO:0000313" key="7">
    <source>
        <dbReference type="Proteomes" id="UP000469385"/>
    </source>
</evidence>
<dbReference type="PANTHER" id="PTHR30537:SF5">
    <property type="entry name" value="HTH-TYPE TRANSCRIPTIONAL ACTIVATOR TTDR-RELATED"/>
    <property type="match status" value="1"/>
</dbReference>
<dbReference type="PRINTS" id="PR00039">
    <property type="entry name" value="HTHLYSR"/>
</dbReference>
<dbReference type="GO" id="GO:0003700">
    <property type="term" value="F:DNA-binding transcription factor activity"/>
    <property type="evidence" value="ECO:0007669"/>
    <property type="project" value="InterPro"/>
</dbReference>
<dbReference type="SUPFAM" id="SSF53850">
    <property type="entry name" value="Periplasmic binding protein-like II"/>
    <property type="match status" value="1"/>
</dbReference>
<dbReference type="Gene3D" id="3.40.190.290">
    <property type="match status" value="1"/>
</dbReference>
<dbReference type="InterPro" id="IPR058163">
    <property type="entry name" value="LysR-type_TF_proteobact-type"/>
</dbReference>
<gene>
    <name evidence="6" type="ORF">GON04_21460</name>
</gene>
<dbReference type="Pfam" id="PF03466">
    <property type="entry name" value="LysR_substrate"/>
    <property type="match status" value="1"/>
</dbReference>
<dbReference type="Proteomes" id="UP000469385">
    <property type="component" value="Unassembled WGS sequence"/>
</dbReference>
<dbReference type="AlphaFoldDB" id="A0A6N8IZQ5"/>
<evidence type="ECO:0000259" key="5">
    <source>
        <dbReference type="PROSITE" id="PS50931"/>
    </source>
</evidence>
<dbReference type="PANTHER" id="PTHR30537">
    <property type="entry name" value="HTH-TYPE TRANSCRIPTIONAL REGULATOR"/>
    <property type="match status" value="1"/>
</dbReference>
<sequence length="301" mass="32873">MDRFQEMRVFAGVVEAGSFVAAADALDMSKAAVSRHVAELESRLGVRLLHRTTRRLSLTGEGEVFFARCRELLQGVDEAESEITQHSGEAVGVLKVSAPVSFGLLRLAPLWGSFLDAHPQIKLDLSLSDRLVDLVEEGIDMAVRIGRLASSSLVSRQLASTRLVLCASPPYLRRHGKLRHPADLAGHAVLAYSLLAMGDTWEFEGTEGPVTVKVQPRMHTNSGDTCRAVALAHQGIILQPSFLVDDDLRSGRLVEVLPDYRSVELGIHAVFPSRKHLLPKVRLLIEHLARGLAAHDPAGLR</sequence>
<dbReference type="Pfam" id="PF00126">
    <property type="entry name" value="HTH_1"/>
    <property type="match status" value="1"/>
</dbReference>
<keyword evidence="4" id="KW-0804">Transcription</keyword>
<accession>A0A6N8IZQ5</accession>
<name>A0A6N8IZQ5_9BURK</name>
<dbReference type="InterPro" id="IPR000847">
    <property type="entry name" value="LysR_HTH_N"/>
</dbReference>
<dbReference type="PROSITE" id="PS50931">
    <property type="entry name" value="HTH_LYSR"/>
    <property type="match status" value="1"/>
</dbReference>
<proteinExistence type="inferred from homology"/>
<dbReference type="GO" id="GO:0043565">
    <property type="term" value="F:sequence-specific DNA binding"/>
    <property type="evidence" value="ECO:0007669"/>
    <property type="project" value="TreeGrafter"/>
</dbReference>
<dbReference type="GO" id="GO:0006351">
    <property type="term" value="P:DNA-templated transcription"/>
    <property type="evidence" value="ECO:0007669"/>
    <property type="project" value="TreeGrafter"/>
</dbReference>
<dbReference type="FunFam" id="3.40.190.290:FF:000001">
    <property type="entry name" value="Transcriptional regulator, LysR family"/>
    <property type="match status" value="1"/>
</dbReference>
<reference evidence="6 7" key="1">
    <citation type="submission" date="2019-12" db="EMBL/GenBank/DDBJ databases">
        <authorList>
            <person name="Huq M.A."/>
        </authorList>
    </citation>
    <scope>NUCLEOTIDE SEQUENCE [LARGE SCALE GENOMIC DNA]</scope>
    <source>
        <strain evidence="6 7">MAH-25</strain>
    </source>
</reference>
<dbReference type="InterPro" id="IPR036388">
    <property type="entry name" value="WH-like_DNA-bd_sf"/>
</dbReference>
<keyword evidence="2" id="KW-0805">Transcription regulation</keyword>
<dbReference type="Gene3D" id="1.10.10.10">
    <property type="entry name" value="Winged helix-like DNA-binding domain superfamily/Winged helix DNA-binding domain"/>
    <property type="match status" value="1"/>
</dbReference>
<evidence type="ECO:0000256" key="3">
    <source>
        <dbReference type="ARBA" id="ARBA00023125"/>
    </source>
</evidence>
<feature type="domain" description="HTH lysR-type" evidence="5">
    <location>
        <begin position="1"/>
        <end position="59"/>
    </location>
</feature>
<evidence type="ECO:0000256" key="1">
    <source>
        <dbReference type="ARBA" id="ARBA00009437"/>
    </source>
</evidence>
<protein>
    <submittedName>
        <fullName evidence="6">LysR family transcriptional regulator</fullName>
    </submittedName>
</protein>
<dbReference type="EMBL" id="WSEL01000009">
    <property type="protein sequence ID" value="MVQ32042.1"/>
    <property type="molecule type" value="Genomic_DNA"/>
</dbReference>
<evidence type="ECO:0000256" key="4">
    <source>
        <dbReference type="ARBA" id="ARBA00023163"/>
    </source>
</evidence>